<reference evidence="3" key="1">
    <citation type="submission" date="2015-02" db="EMBL/GenBank/DDBJ databases">
        <title>Draft Genome of Frankia sp. CpI1-S.</title>
        <authorList>
            <person name="Oshone R.T."/>
            <person name="Ngom M."/>
            <person name="Ghodhbane-Gtari F."/>
            <person name="Gtari M."/>
            <person name="Morris K."/>
            <person name="Thomas K."/>
            <person name="Sen A."/>
            <person name="Tisa L.S."/>
        </authorList>
    </citation>
    <scope>NUCLEOTIDE SEQUENCE [LARGE SCALE GENOMIC DNA]</scope>
    <source>
        <strain evidence="3">CpI1-S</strain>
    </source>
</reference>
<evidence type="ECO:0000313" key="2">
    <source>
        <dbReference type="EMBL" id="KJE21189.1"/>
    </source>
</evidence>
<evidence type="ECO:0000256" key="1">
    <source>
        <dbReference type="SAM" id="MobiDB-lite"/>
    </source>
</evidence>
<organism evidence="2 3">
    <name type="scientific">Frankia torreyi</name>
    <dbReference type="NCBI Taxonomy" id="1856"/>
    <lineage>
        <taxon>Bacteria</taxon>
        <taxon>Bacillati</taxon>
        <taxon>Actinomycetota</taxon>
        <taxon>Actinomycetes</taxon>
        <taxon>Frankiales</taxon>
        <taxon>Frankiaceae</taxon>
        <taxon>Frankia</taxon>
    </lineage>
</organism>
<dbReference type="Proteomes" id="UP000032545">
    <property type="component" value="Unassembled WGS sequence"/>
</dbReference>
<name>A0A0D8BB54_9ACTN</name>
<feature type="compositionally biased region" description="Basic and acidic residues" evidence="1">
    <location>
        <begin position="154"/>
        <end position="168"/>
    </location>
</feature>
<dbReference type="OrthoDB" id="3217612at2"/>
<comment type="caution">
    <text evidence="2">The sequence shown here is derived from an EMBL/GenBank/DDBJ whole genome shotgun (WGS) entry which is preliminary data.</text>
</comment>
<proteinExistence type="predicted"/>
<protein>
    <submittedName>
        <fullName evidence="2">Helix-turn-helix domain</fullName>
    </submittedName>
</protein>
<dbReference type="PATRIC" id="fig|1502723.3.peg.4470"/>
<gene>
    <name evidence="2" type="ORF">FF36_04529</name>
</gene>
<keyword evidence="3" id="KW-1185">Reference proteome</keyword>
<dbReference type="EMBL" id="JYFN01000042">
    <property type="protein sequence ID" value="KJE21189.1"/>
    <property type="molecule type" value="Genomic_DNA"/>
</dbReference>
<reference evidence="2 3" key="2">
    <citation type="journal article" date="2016" name="Genome Announc.">
        <title>Permanent Draft Genome Sequences for Two Variants of Frankia sp. Strain CpI1, the First Frankia Strain Isolated from Root Nodules of Comptonia peregrina.</title>
        <authorList>
            <person name="Oshone R."/>
            <person name="Hurst S.G.IV."/>
            <person name="Abebe-Akele F."/>
            <person name="Simpson S."/>
            <person name="Morris K."/>
            <person name="Thomas W.K."/>
            <person name="Tisa L.S."/>
        </authorList>
    </citation>
    <scope>NUCLEOTIDE SEQUENCE [LARGE SCALE GENOMIC DNA]</scope>
    <source>
        <strain evidence="3">CpI1-S</strain>
    </source>
</reference>
<feature type="region of interest" description="Disordered" evidence="1">
    <location>
        <begin position="137"/>
        <end position="168"/>
    </location>
</feature>
<sequence length="526" mass="57482">MEMATARISLREEQDDLRSRMRALGMGHGEIAAEFARRYRFRPRAAWRHAHGWTLNQAARRVNDVAARTGYDEDGRAPMTGPRLCQLEQWPARSGLRPTPRVLALLAVAYGAPVGSLLDIDDHENYTAADRLVLDTMTGSGTPTSTPRATLSEIRSESGVRRTGEPRDGSLEVRDRELVRSAHGVVVVPVDRRGFLAGAGLVAPLAAMEPTRHTVTTSLAPDDGVPDVDEWRAIVHDYSLSYGSDPAADLLRRLDADLSILSGVARDETDSTVVRELRRIGALLAAFTAHATADVGDLASSRRWWRTAKRAADASGDVHARLWTRGREIVRALYEQRPVADALGLVAEADAVAASVHAPPAAVQDYLDGKARVLVRAGRVEEARGVLTEVQINFERLPPEVSGDTASWFGWSERALHLAESYTYSHLGDWTRADGAQTAASRLFPVENRRGPVLVDLQRALCQIRSGDIDGGIDQAYTAMTALPRAQYNSPIVQVSRDVATAVSPTESGRENVRAFRAYLRDLQVA</sequence>
<evidence type="ECO:0000313" key="3">
    <source>
        <dbReference type="Proteomes" id="UP000032545"/>
    </source>
</evidence>
<dbReference type="AlphaFoldDB" id="A0A0D8BB54"/>
<accession>A0A0D8BB54</accession>
<feature type="compositionally biased region" description="Low complexity" evidence="1">
    <location>
        <begin position="138"/>
        <end position="147"/>
    </location>
</feature>